<reference evidence="1" key="1">
    <citation type="journal article" date="2015" name="Nature">
        <title>Complex archaea that bridge the gap between prokaryotes and eukaryotes.</title>
        <authorList>
            <person name="Spang A."/>
            <person name="Saw J.H."/>
            <person name="Jorgensen S.L."/>
            <person name="Zaremba-Niedzwiedzka K."/>
            <person name="Martijn J."/>
            <person name="Lind A.E."/>
            <person name="van Eijk R."/>
            <person name="Schleper C."/>
            <person name="Guy L."/>
            <person name="Ettema T.J."/>
        </authorList>
    </citation>
    <scope>NUCLEOTIDE SEQUENCE</scope>
</reference>
<name>A0A0F8YZW8_9ZZZZ</name>
<protein>
    <submittedName>
        <fullName evidence="1">Uncharacterized protein</fullName>
    </submittedName>
</protein>
<dbReference type="AlphaFoldDB" id="A0A0F8YZW8"/>
<dbReference type="EMBL" id="LAZR01066486">
    <property type="protein sequence ID" value="KKK53476.1"/>
    <property type="molecule type" value="Genomic_DNA"/>
</dbReference>
<evidence type="ECO:0000313" key="1">
    <source>
        <dbReference type="EMBL" id="KKK53476.1"/>
    </source>
</evidence>
<proteinExistence type="predicted"/>
<sequence length="182" mass="20548">MLRCTDTVETGFQIGLLNFANENNGIPIGLVSYVKKDGLRADVWGDEAMFTNVGLRSGTHRFHNILFVGKQFTDPLSWTVGYGFGPHFTLSKSGYIEIDLIFQVIGDMANWEDSSYMGKYRLIGGWKIFDFISIYAGPTFNSFRSNENDGSEYALWTISEDKEGDTWTRTSIGFVLGMKIFK</sequence>
<organism evidence="1">
    <name type="scientific">marine sediment metagenome</name>
    <dbReference type="NCBI Taxonomy" id="412755"/>
    <lineage>
        <taxon>unclassified sequences</taxon>
        <taxon>metagenomes</taxon>
        <taxon>ecological metagenomes</taxon>
    </lineage>
</organism>
<comment type="caution">
    <text evidence="1">The sequence shown here is derived from an EMBL/GenBank/DDBJ whole genome shotgun (WGS) entry which is preliminary data.</text>
</comment>
<gene>
    <name evidence="1" type="ORF">LCGC14_3094410</name>
</gene>
<accession>A0A0F8YZW8</accession>